<organism evidence="8 9">
    <name type="scientific">Aminobacter aganoensis</name>
    <dbReference type="NCBI Taxonomy" id="83264"/>
    <lineage>
        <taxon>Bacteria</taxon>
        <taxon>Pseudomonadati</taxon>
        <taxon>Pseudomonadota</taxon>
        <taxon>Alphaproteobacteria</taxon>
        <taxon>Hyphomicrobiales</taxon>
        <taxon>Phyllobacteriaceae</taxon>
        <taxon>Aminobacter</taxon>
    </lineage>
</organism>
<dbReference type="Pfam" id="PF04138">
    <property type="entry name" value="GtrA_DPMS_TM"/>
    <property type="match status" value="1"/>
</dbReference>
<dbReference type="GO" id="GO:0000271">
    <property type="term" value="P:polysaccharide biosynthetic process"/>
    <property type="evidence" value="ECO:0007669"/>
    <property type="project" value="InterPro"/>
</dbReference>
<dbReference type="Proteomes" id="UP000536262">
    <property type="component" value="Unassembled WGS sequence"/>
</dbReference>
<accession>A0A7X0KNF7</accession>
<evidence type="ECO:0000256" key="3">
    <source>
        <dbReference type="ARBA" id="ARBA00022692"/>
    </source>
</evidence>
<dbReference type="EMBL" id="JACHOU010000020">
    <property type="protein sequence ID" value="MBB6357121.1"/>
    <property type="molecule type" value="Genomic_DNA"/>
</dbReference>
<gene>
    <name evidence="8" type="ORF">GGR00_004941</name>
</gene>
<evidence type="ECO:0000256" key="4">
    <source>
        <dbReference type="ARBA" id="ARBA00022989"/>
    </source>
</evidence>
<keyword evidence="3 6" id="KW-0812">Transmembrane</keyword>
<evidence type="ECO:0000256" key="1">
    <source>
        <dbReference type="ARBA" id="ARBA00004141"/>
    </source>
</evidence>
<evidence type="ECO:0000313" key="9">
    <source>
        <dbReference type="Proteomes" id="UP000536262"/>
    </source>
</evidence>
<dbReference type="PANTHER" id="PTHR38459:SF1">
    <property type="entry name" value="PROPHAGE BACTOPRENOL-LINKED GLUCOSE TRANSLOCASE HOMOLOG"/>
    <property type="match status" value="1"/>
</dbReference>
<keyword evidence="9" id="KW-1185">Reference proteome</keyword>
<dbReference type="PANTHER" id="PTHR38459">
    <property type="entry name" value="PROPHAGE BACTOPRENOL-LINKED GLUCOSE TRANSLOCASE HOMOLOG"/>
    <property type="match status" value="1"/>
</dbReference>
<sequence length="121" mass="12922">MAKFGAVGISATLVYAGLAFIFAGVQDLSAIAASLLAYGCAAIYSYFAHKTVTFMSRGRHTREGPRFVIATAIGFAIASLIPFVLVQGFGMNEVLSIITVSATVPAINWVVLSRWVFVDRD</sequence>
<dbReference type="RefSeq" id="WP_055972489.1">
    <property type="nucleotide sequence ID" value="NZ_BAABEG010000004.1"/>
</dbReference>
<evidence type="ECO:0000256" key="6">
    <source>
        <dbReference type="SAM" id="Phobius"/>
    </source>
</evidence>
<dbReference type="AlphaFoldDB" id="A0A7X0KNF7"/>
<feature type="domain" description="GtrA/DPMS transmembrane" evidence="7">
    <location>
        <begin position="3"/>
        <end position="117"/>
    </location>
</feature>
<evidence type="ECO:0000259" key="7">
    <source>
        <dbReference type="Pfam" id="PF04138"/>
    </source>
</evidence>
<comment type="similarity">
    <text evidence="2">Belongs to the GtrA family.</text>
</comment>
<feature type="transmembrane region" description="Helical" evidence="6">
    <location>
        <begin position="67"/>
        <end position="89"/>
    </location>
</feature>
<dbReference type="GO" id="GO:0005886">
    <property type="term" value="C:plasma membrane"/>
    <property type="evidence" value="ECO:0007669"/>
    <property type="project" value="TreeGrafter"/>
</dbReference>
<evidence type="ECO:0000256" key="5">
    <source>
        <dbReference type="ARBA" id="ARBA00023136"/>
    </source>
</evidence>
<keyword evidence="5 6" id="KW-0472">Membrane</keyword>
<comment type="subcellular location">
    <subcellularLocation>
        <location evidence="1">Membrane</location>
        <topology evidence="1">Multi-pass membrane protein</topology>
    </subcellularLocation>
</comment>
<feature type="transmembrane region" description="Helical" evidence="6">
    <location>
        <begin position="95"/>
        <end position="117"/>
    </location>
</feature>
<keyword evidence="4 6" id="KW-1133">Transmembrane helix</keyword>
<evidence type="ECO:0000256" key="2">
    <source>
        <dbReference type="ARBA" id="ARBA00009399"/>
    </source>
</evidence>
<dbReference type="InterPro" id="IPR007267">
    <property type="entry name" value="GtrA_DPMS_TM"/>
</dbReference>
<dbReference type="InterPro" id="IPR051401">
    <property type="entry name" value="GtrA_CellWall_Glycosyl"/>
</dbReference>
<name>A0A7X0KNF7_9HYPH</name>
<evidence type="ECO:0000313" key="8">
    <source>
        <dbReference type="EMBL" id="MBB6357121.1"/>
    </source>
</evidence>
<reference evidence="8 9" key="1">
    <citation type="submission" date="2020-08" db="EMBL/GenBank/DDBJ databases">
        <title>Genomic Encyclopedia of Type Strains, Phase IV (KMG-IV): sequencing the most valuable type-strain genomes for metagenomic binning, comparative biology and taxonomic classification.</title>
        <authorList>
            <person name="Goeker M."/>
        </authorList>
    </citation>
    <scope>NUCLEOTIDE SEQUENCE [LARGE SCALE GENOMIC DNA]</scope>
    <source>
        <strain evidence="8 9">DSM 7051</strain>
    </source>
</reference>
<feature type="transmembrane region" description="Helical" evidence="6">
    <location>
        <begin position="29"/>
        <end position="47"/>
    </location>
</feature>
<comment type="caution">
    <text evidence="8">The sequence shown here is derived from an EMBL/GenBank/DDBJ whole genome shotgun (WGS) entry which is preliminary data.</text>
</comment>
<protein>
    <submittedName>
        <fullName evidence="8">Putative flippase GtrA</fullName>
    </submittedName>
</protein>
<proteinExistence type="inferred from homology"/>